<name>A0ACD5TCX9_AVESA</name>
<dbReference type="Proteomes" id="UP001732700">
    <property type="component" value="Chromosome 1A"/>
</dbReference>
<dbReference type="EnsemblPlants" id="AVESA.00010b.r2.1AG0031690.1">
    <property type="protein sequence ID" value="AVESA.00010b.r2.1AG0031690.1.CDS.1"/>
    <property type="gene ID" value="AVESA.00010b.r2.1AG0031690"/>
</dbReference>
<reference evidence="1" key="2">
    <citation type="submission" date="2025-09" db="UniProtKB">
        <authorList>
            <consortium name="EnsemblPlants"/>
        </authorList>
    </citation>
    <scope>IDENTIFICATION</scope>
</reference>
<keyword evidence="2" id="KW-1185">Reference proteome</keyword>
<sequence length="141" mass="14382">MTLAYIVRSSIETSAVVGVGGCVFYFLKGACWRNKASGGGDNDLVAGAKEVMDKEARIRRCAAWSGVVSAIDLGMQHVRSAPDDPLNLMVAWGAANAVFSVHRGPGAAVREGLKGAALGGAVGAVLIIAVRLALLASTVAS</sequence>
<accession>A0ACD5TCX9</accession>
<organism evidence="1 2">
    <name type="scientific">Avena sativa</name>
    <name type="common">Oat</name>
    <dbReference type="NCBI Taxonomy" id="4498"/>
    <lineage>
        <taxon>Eukaryota</taxon>
        <taxon>Viridiplantae</taxon>
        <taxon>Streptophyta</taxon>
        <taxon>Embryophyta</taxon>
        <taxon>Tracheophyta</taxon>
        <taxon>Spermatophyta</taxon>
        <taxon>Magnoliopsida</taxon>
        <taxon>Liliopsida</taxon>
        <taxon>Poales</taxon>
        <taxon>Poaceae</taxon>
        <taxon>BOP clade</taxon>
        <taxon>Pooideae</taxon>
        <taxon>Poodae</taxon>
        <taxon>Poeae</taxon>
        <taxon>Poeae Chloroplast Group 1 (Aveneae type)</taxon>
        <taxon>Aveninae</taxon>
        <taxon>Avena</taxon>
    </lineage>
</organism>
<reference evidence="1" key="1">
    <citation type="submission" date="2021-05" db="EMBL/GenBank/DDBJ databases">
        <authorList>
            <person name="Scholz U."/>
            <person name="Mascher M."/>
            <person name="Fiebig A."/>
        </authorList>
    </citation>
    <scope>NUCLEOTIDE SEQUENCE [LARGE SCALE GENOMIC DNA]</scope>
</reference>
<proteinExistence type="predicted"/>
<protein>
    <submittedName>
        <fullName evidence="1">Uncharacterized protein</fullName>
    </submittedName>
</protein>
<evidence type="ECO:0000313" key="2">
    <source>
        <dbReference type="Proteomes" id="UP001732700"/>
    </source>
</evidence>
<evidence type="ECO:0000313" key="1">
    <source>
        <dbReference type="EnsemblPlants" id="AVESA.00010b.r2.1AG0031690.1.CDS.1"/>
    </source>
</evidence>